<dbReference type="EMBL" id="DVHK01000037">
    <property type="protein sequence ID" value="HIR66695.1"/>
    <property type="molecule type" value="Genomic_DNA"/>
</dbReference>
<comment type="caution">
    <text evidence="3">The sequence shown here is derived from an EMBL/GenBank/DDBJ whole genome shotgun (WGS) entry which is preliminary data.</text>
</comment>
<keyword evidence="1" id="KW-0238">DNA-binding</keyword>
<sequence length="139" mass="15592">MSELKEYMEDAHMSGTDMAKTLGCSRVTISNLLNGAHEPSTALLIKMAECFNCSTDYLLGLTDYPESKSDGKTRHFSEQLRSCLKMSGKTEYRLQKDLNISRSLTYRWLSGKAIPTVDSLIALAKYFGCTVDYLLGREN</sequence>
<dbReference type="InterPro" id="IPR001387">
    <property type="entry name" value="Cro/C1-type_HTH"/>
</dbReference>
<proteinExistence type="predicted"/>
<reference evidence="3" key="1">
    <citation type="submission" date="2020-10" db="EMBL/GenBank/DDBJ databases">
        <authorList>
            <person name="Gilroy R."/>
        </authorList>
    </citation>
    <scope>NUCLEOTIDE SEQUENCE</scope>
    <source>
        <strain evidence="3">ChiW16-3235</strain>
    </source>
</reference>
<dbReference type="Gene3D" id="1.10.260.40">
    <property type="entry name" value="lambda repressor-like DNA-binding domains"/>
    <property type="match status" value="2"/>
</dbReference>
<organism evidence="3 4">
    <name type="scientific">Candidatus Coproplasma avicola</name>
    <dbReference type="NCBI Taxonomy" id="2840744"/>
    <lineage>
        <taxon>Bacteria</taxon>
        <taxon>Bacillati</taxon>
        <taxon>Bacillota</taxon>
        <taxon>Clostridia</taxon>
        <taxon>Eubacteriales</taxon>
        <taxon>Candidatus Coproplasma</taxon>
    </lineage>
</organism>
<dbReference type="Proteomes" id="UP000823913">
    <property type="component" value="Unassembled WGS sequence"/>
</dbReference>
<dbReference type="Pfam" id="PF01381">
    <property type="entry name" value="HTH_3"/>
    <property type="match status" value="2"/>
</dbReference>
<dbReference type="PROSITE" id="PS50943">
    <property type="entry name" value="HTH_CROC1"/>
    <property type="match status" value="2"/>
</dbReference>
<name>A0A9D1J8R6_9FIRM</name>
<dbReference type="PANTHER" id="PTHR46558">
    <property type="entry name" value="TRACRIPTIONAL REGULATORY PROTEIN-RELATED-RELATED"/>
    <property type="match status" value="1"/>
</dbReference>
<dbReference type="GO" id="GO:0003677">
    <property type="term" value="F:DNA binding"/>
    <property type="evidence" value="ECO:0007669"/>
    <property type="project" value="UniProtKB-KW"/>
</dbReference>
<dbReference type="AlphaFoldDB" id="A0A9D1J8R6"/>
<gene>
    <name evidence="3" type="ORF">IAB94_01460</name>
</gene>
<dbReference type="CDD" id="cd00093">
    <property type="entry name" value="HTH_XRE"/>
    <property type="match status" value="2"/>
</dbReference>
<protein>
    <submittedName>
        <fullName evidence="3">Helix-turn-helix transcriptional regulator</fullName>
    </submittedName>
</protein>
<evidence type="ECO:0000256" key="1">
    <source>
        <dbReference type="ARBA" id="ARBA00023125"/>
    </source>
</evidence>
<accession>A0A9D1J8R6</accession>
<reference evidence="3" key="2">
    <citation type="journal article" date="2021" name="PeerJ">
        <title>Extensive microbial diversity within the chicken gut microbiome revealed by metagenomics and culture.</title>
        <authorList>
            <person name="Gilroy R."/>
            <person name="Ravi A."/>
            <person name="Getino M."/>
            <person name="Pursley I."/>
            <person name="Horton D.L."/>
            <person name="Alikhan N.F."/>
            <person name="Baker D."/>
            <person name="Gharbi K."/>
            <person name="Hall N."/>
            <person name="Watson M."/>
            <person name="Adriaenssens E.M."/>
            <person name="Foster-Nyarko E."/>
            <person name="Jarju S."/>
            <person name="Secka A."/>
            <person name="Antonio M."/>
            <person name="Oren A."/>
            <person name="Chaudhuri R.R."/>
            <person name="La Ragione R."/>
            <person name="Hildebrand F."/>
            <person name="Pallen M.J."/>
        </authorList>
    </citation>
    <scope>NUCLEOTIDE SEQUENCE</scope>
    <source>
        <strain evidence="3">ChiW16-3235</strain>
    </source>
</reference>
<feature type="domain" description="HTH cro/C1-type" evidence="2">
    <location>
        <begin position="4"/>
        <end position="58"/>
    </location>
</feature>
<feature type="domain" description="HTH cro/C1-type" evidence="2">
    <location>
        <begin position="98"/>
        <end position="134"/>
    </location>
</feature>
<dbReference type="SMART" id="SM00530">
    <property type="entry name" value="HTH_XRE"/>
    <property type="match status" value="2"/>
</dbReference>
<evidence type="ECO:0000313" key="4">
    <source>
        <dbReference type="Proteomes" id="UP000823913"/>
    </source>
</evidence>
<evidence type="ECO:0000313" key="3">
    <source>
        <dbReference type="EMBL" id="HIR66695.1"/>
    </source>
</evidence>
<dbReference type="InterPro" id="IPR010982">
    <property type="entry name" value="Lambda_DNA-bd_dom_sf"/>
</dbReference>
<evidence type="ECO:0000259" key="2">
    <source>
        <dbReference type="PROSITE" id="PS50943"/>
    </source>
</evidence>
<dbReference type="PANTHER" id="PTHR46558:SF11">
    <property type="entry name" value="HTH-TYPE TRANSCRIPTIONAL REGULATOR XRE"/>
    <property type="match status" value="1"/>
</dbReference>
<dbReference type="SUPFAM" id="SSF47413">
    <property type="entry name" value="lambda repressor-like DNA-binding domains"/>
    <property type="match status" value="2"/>
</dbReference>